<accession>A0A8S9Q7Q1</accession>
<reference evidence="1" key="1">
    <citation type="submission" date="2019-12" db="EMBL/GenBank/DDBJ databases">
        <title>Genome sequencing and annotation of Brassica cretica.</title>
        <authorList>
            <person name="Studholme D.J."/>
            <person name="Sarris P."/>
        </authorList>
    </citation>
    <scope>NUCLEOTIDE SEQUENCE</scope>
    <source>
        <strain evidence="1">PFS-109/04</strain>
        <tissue evidence="1">Leaf</tissue>
    </source>
</reference>
<proteinExistence type="predicted"/>
<name>A0A8S9Q7Q1_BRACR</name>
<dbReference type="Proteomes" id="UP000712600">
    <property type="component" value="Unassembled WGS sequence"/>
</dbReference>
<gene>
    <name evidence="1" type="ORF">F2Q69_00021964</name>
</gene>
<evidence type="ECO:0000313" key="2">
    <source>
        <dbReference type="Proteomes" id="UP000712600"/>
    </source>
</evidence>
<comment type="caution">
    <text evidence="1">The sequence shown here is derived from an EMBL/GenBank/DDBJ whole genome shotgun (WGS) entry which is preliminary data.</text>
</comment>
<organism evidence="1 2">
    <name type="scientific">Brassica cretica</name>
    <name type="common">Mustard</name>
    <dbReference type="NCBI Taxonomy" id="69181"/>
    <lineage>
        <taxon>Eukaryota</taxon>
        <taxon>Viridiplantae</taxon>
        <taxon>Streptophyta</taxon>
        <taxon>Embryophyta</taxon>
        <taxon>Tracheophyta</taxon>
        <taxon>Spermatophyta</taxon>
        <taxon>Magnoliopsida</taxon>
        <taxon>eudicotyledons</taxon>
        <taxon>Gunneridae</taxon>
        <taxon>Pentapetalae</taxon>
        <taxon>rosids</taxon>
        <taxon>malvids</taxon>
        <taxon>Brassicales</taxon>
        <taxon>Brassicaceae</taxon>
        <taxon>Brassiceae</taxon>
        <taxon>Brassica</taxon>
    </lineage>
</organism>
<protein>
    <submittedName>
        <fullName evidence="1">Uncharacterized protein</fullName>
    </submittedName>
</protein>
<sequence length="106" mass="11801">MGFMLLKGTKYQERRPAMGVDMILVDEKDDFVAEGLKTVMNRAQVVKALLLLHPESDDSSQYPRLTSQLSLLSTLNQAGELTDSSVTLQKKKTGIDSATLYVDCKY</sequence>
<dbReference type="EMBL" id="QGKX02001290">
    <property type="protein sequence ID" value="KAF3539785.1"/>
    <property type="molecule type" value="Genomic_DNA"/>
</dbReference>
<dbReference type="AlphaFoldDB" id="A0A8S9Q7Q1"/>
<evidence type="ECO:0000313" key="1">
    <source>
        <dbReference type="EMBL" id="KAF3539785.1"/>
    </source>
</evidence>